<evidence type="ECO:0000313" key="2">
    <source>
        <dbReference type="EMBL" id="KFU96833.1"/>
    </source>
</evidence>
<feature type="non-terminal residue" evidence="2">
    <location>
        <position position="1"/>
    </location>
</feature>
<proteinExistence type="predicted"/>
<feature type="region of interest" description="Disordered" evidence="1">
    <location>
        <begin position="25"/>
        <end position="52"/>
    </location>
</feature>
<comment type="caution">
    <text evidence="2">The sequence shown here is derived from an EMBL/GenBank/DDBJ whole genome shotgun (WGS) entry which is preliminary data.</text>
</comment>
<dbReference type="Proteomes" id="UP000053149">
    <property type="component" value="Unassembled WGS sequence"/>
</dbReference>
<feature type="non-terminal residue" evidence="2">
    <location>
        <position position="52"/>
    </location>
</feature>
<accession>A0AAW3DEU8</accession>
<organism evidence="2 3">
    <name type="scientific">Pterocles gutturalis</name>
    <name type="common">yellow-throated sandgrouse</name>
    <dbReference type="NCBI Taxonomy" id="240206"/>
    <lineage>
        <taxon>Eukaryota</taxon>
        <taxon>Metazoa</taxon>
        <taxon>Chordata</taxon>
        <taxon>Craniata</taxon>
        <taxon>Vertebrata</taxon>
        <taxon>Euteleostomi</taxon>
        <taxon>Archelosauria</taxon>
        <taxon>Archosauria</taxon>
        <taxon>Dinosauria</taxon>
        <taxon>Saurischia</taxon>
        <taxon>Theropoda</taxon>
        <taxon>Coelurosauria</taxon>
        <taxon>Aves</taxon>
        <taxon>Neognathae</taxon>
        <taxon>Neoaves</taxon>
        <taxon>Columbimorphae</taxon>
        <taxon>Pterocliformes</taxon>
        <taxon>Pteroclidae</taxon>
        <taxon>Pterocles</taxon>
    </lineage>
</organism>
<evidence type="ECO:0000256" key="1">
    <source>
        <dbReference type="SAM" id="MobiDB-lite"/>
    </source>
</evidence>
<dbReference type="AlphaFoldDB" id="A0AAW3DEU8"/>
<protein>
    <submittedName>
        <fullName evidence="2">Uncharacterized protein</fullName>
    </submittedName>
</protein>
<keyword evidence="3" id="KW-1185">Reference proteome</keyword>
<name>A0AAW3DEU8_9AVES</name>
<sequence>SPASLAGEGPPGTVAAAYAREVKAREAKAPGGDGHSLRAEDAANGSGGGGSH</sequence>
<evidence type="ECO:0000313" key="3">
    <source>
        <dbReference type="Proteomes" id="UP000053149"/>
    </source>
</evidence>
<reference evidence="2 3" key="1">
    <citation type="journal article" date="2014" name="Science">
        <title>Comparative genomics reveals insights into avian genome evolution and adaptation.</title>
        <authorList>
            <consortium name="Avian Genome Consortium"/>
            <person name="Zhang G."/>
            <person name="Li C."/>
            <person name="Li Q."/>
            <person name="Li B."/>
            <person name="Larkin D.M."/>
            <person name="Lee C."/>
            <person name="Storz J.F."/>
            <person name="Antunes A."/>
            <person name="Greenwold M.J."/>
            <person name="Meredith R.W."/>
            <person name="Odeen A."/>
            <person name="Cui J."/>
            <person name="Zhou Q."/>
            <person name="Xu L."/>
            <person name="Pan H."/>
            <person name="Wang Z."/>
            <person name="Jin L."/>
            <person name="Zhang P."/>
            <person name="Hu H."/>
            <person name="Yang W."/>
            <person name="Hu J."/>
            <person name="Xiao J."/>
            <person name="Yang Z."/>
            <person name="Liu Y."/>
            <person name="Xie Q."/>
            <person name="Yu H."/>
            <person name="Lian J."/>
            <person name="Wen P."/>
            <person name="Zhang F."/>
            <person name="Li H."/>
            <person name="Zeng Y."/>
            <person name="Xiong Z."/>
            <person name="Liu S."/>
            <person name="Zhou L."/>
            <person name="Huang Z."/>
            <person name="An N."/>
            <person name="Wang J."/>
            <person name="Zheng Q."/>
            <person name="Xiong Y."/>
            <person name="Wang G."/>
            <person name="Wang B."/>
            <person name="Wang J."/>
            <person name="Fan Y."/>
            <person name="da Fonseca R.R."/>
            <person name="Alfaro-Nunez A."/>
            <person name="Schubert M."/>
            <person name="Orlando L."/>
            <person name="Mourier T."/>
            <person name="Howard J.T."/>
            <person name="Ganapathy G."/>
            <person name="Pfenning A."/>
            <person name="Whitney O."/>
            <person name="Rivas M.V."/>
            <person name="Hara E."/>
            <person name="Smith J."/>
            <person name="Farre M."/>
            <person name="Narayan J."/>
            <person name="Slavov G."/>
            <person name="Romanov M.N."/>
            <person name="Borges R."/>
            <person name="Machado J.P."/>
            <person name="Khan I."/>
            <person name="Springer M.S."/>
            <person name="Gatesy J."/>
            <person name="Hoffmann F.G."/>
            <person name="Opazo J.C."/>
            <person name="Hastad O."/>
            <person name="Sawyer R.H."/>
            <person name="Kim H."/>
            <person name="Kim K.W."/>
            <person name="Kim H.J."/>
            <person name="Cho S."/>
            <person name="Li N."/>
            <person name="Huang Y."/>
            <person name="Bruford M.W."/>
            <person name="Zhan X."/>
            <person name="Dixon A."/>
            <person name="Bertelsen M.F."/>
            <person name="Derryberry E."/>
            <person name="Warren W."/>
            <person name="Wilson R.K."/>
            <person name="Li S."/>
            <person name="Ray D.A."/>
            <person name="Green R.E."/>
            <person name="O'Brien S.J."/>
            <person name="Griffin D."/>
            <person name="Johnson W.E."/>
            <person name="Haussler D."/>
            <person name="Ryder O.A."/>
            <person name="Willerslev E."/>
            <person name="Graves G.R."/>
            <person name="Alstrom P."/>
            <person name="Fjeldsa J."/>
            <person name="Mindell D.P."/>
            <person name="Edwards S.V."/>
            <person name="Braun E.L."/>
            <person name="Rahbek C."/>
            <person name="Burt D.W."/>
            <person name="Houde P."/>
            <person name="Zhang Y."/>
            <person name="Yang H."/>
            <person name="Wang J."/>
            <person name="Jarvis E.D."/>
            <person name="Gilbert M.T."/>
            <person name="Wang J."/>
        </authorList>
    </citation>
    <scope>NUCLEOTIDE SEQUENCE [LARGE SCALE GENOMIC DNA]</scope>
    <source>
        <strain evidence="2">BGI_N339</strain>
    </source>
</reference>
<gene>
    <name evidence="2" type="ORF">N339_04725</name>
</gene>
<dbReference type="EMBL" id="JMFR01002451">
    <property type="protein sequence ID" value="KFU96833.1"/>
    <property type="molecule type" value="Genomic_DNA"/>
</dbReference>